<protein>
    <recommendedName>
        <fullName evidence="2">Ribosome-binding factor A</fullName>
    </recommendedName>
</protein>
<dbReference type="GO" id="GO:0030490">
    <property type="term" value="P:maturation of SSU-rRNA"/>
    <property type="evidence" value="ECO:0007669"/>
    <property type="project" value="UniProtKB-UniRule"/>
</dbReference>
<dbReference type="HAMAP" id="MF_00003">
    <property type="entry name" value="RbfA"/>
    <property type="match status" value="1"/>
</dbReference>
<evidence type="ECO:0000256" key="1">
    <source>
        <dbReference type="ARBA" id="ARBA00022517"/>
    </source>
</evidence>
<dbReference type="SUPFAM" id="SSF89919">
    <property type="entry name" value="Ribosome-binding factor A, RbfA"/>
    <property type="match status" value="1"/>
</dbReference>
<dbReference type="Proteomes" id="UP000485562">
    <property type="component" value="Unassembled WGS sequence"/>
</dbReference>
<proteinExistence type="inferred from homology"/>
<comment type="function">
    <text evidence="2">One of several proteins that assist in the late maturation steps of the functional core of the 30S ribosomal subunit. Associates with free 30S ribosomal subunits (but not with 30S subunits that are part of 70S ribosomes or polysomes). Required for efficient processing of 16S rRNA. May interact with the 5'-terminal helix region of 16S rRNA.</text>
</comment>
<dbReference type="EMBL" id="MWDQ01000025">
    <property type="protein sequence ID" value="OQB74981.1"/>
    <property type="molecule type" value="Genomic_DNA"/>
</dbReference>
<dbReference type="GO" id="GO:0043024">
    <property type="term" value="F:ribosomal small subunit binding"/>
    <property type="evidence" value="ECO:0007669"/>
    <property type="project" value="TreeGrafter"/>
</dbReference>
<comment type="subcellular location">
    <subcellularLocation>
        <location evidence="2">Cytoplasm</location>
    </subcellularLocation>
</comment>
<comment type="subunit">
    <text evidence="2">Monomer. Binds 30S ribosomal subunits, but not 50S ribosomal subunits or 70S ribosomes.</text>
</comment>
<organism evidence="3">
    <name type="scientific">candidate division TA06 bacterium ADurb.Bin131</name>
    <dbReference type="NCBI Taxonomy" id="1852827"/>
    <lineage>
        <taxon>Bacteria</taxon>
        <taxon>Bacteria division TA06</taxon>
    </lineage>
</organism>
<comment type="similarity">
    <text evidence="2">Belongs to the RbfA family.</text>
</comment>
<dbReference type="InterPro" id="IPR023799">
    <property type="entry name" value="RbfA_dom_sf"/>
</dbReference>
<dbReference type="InterPro" id="IPR015946">
    <property type="entry name" value="KH_dom-like_a/b"/>
</dbReference>
<sequence length="117" mass="13550">MADRDRKNLKFANILKYQITQIIQKELSDPRIGFITITNIKISSDRRRATVYVSILGDEKQKKESLKGLTSAAGFIRHTLSRKIETRFTPEIEFIEDINPATRVEEILREIEGSKEQ</sequence>
<dbReference type="Pfam" id="PF02033">
    <property type="entry name" value="RBFA"/>
    <property type="match status" value="1"/>
</dbReference>
<dbReference type="PANTHER" id="PTHR33515:SF1">
    <property type="entry name" value="RIBOSOME-BINDING FACTOR A, CHLOROPLASTIC-RELATED"/>
    <property type="match status" value="1"/>
</dbReference>
<keyword evidence="2" id="KW-0963">Cytoplasm</keyword>
<comment type="caution">
    <text evidence="3">The sequence shown here is derived from an EMBL/GenBank/DDBJ whole genome shotgun (WGS) entry which is preliminary data.</text>
</comment>
<evidence type="ECO:0000313" key="3">
    <source>
        <dbReference type="EMBL" id="OQB74981.1"/>
    </source>
</evidence>
<accession>A0A1V6CDK2</accession>
<dbReference type="Gene3D" id="3.30.300.20">
    <property type="match status" value="1"/>
</dbReference>
<dbReference type="NCBIfam" id="TIGR00082">
    <property type="entry name" value="rbfA"/>
    <property type="match status" value="1"/>
</dbReference>
<name>A0A1V6CDK2_UNCT6</name>
<dbReference type="PANTHER" id="PTHR33515">
    <property type="entry name" value="RIBOSOME-BINDING FACTOR A, CHLOROPLASTIC-RELATED"/>
    <property type="match status" value="1"/>
</dbReference>
<keyword evidence="1 2" id="KW-0690">Ribosome biogenesis</keyword>
<reference evidence="3" key="1">
    <citation type="submission" date="2017-02" db="EMBL/GenBank/DDBJ databases">
        <title>Delving into the versatile metabolic prowess of the omnipresent phylum Bacteroidetes.</title>
        <authorList>
            <person name="Nobu M.K."/>
            <person name="Mei R."/>
            <person name="Narihiro T."/>
            <person name="Kuroda K."/>
            <person name="Liu W.-T."/>
        </authorList>
    </citation>
    <scope>NUCLEOTIDE SEQUENCE</scope>
    <source>
        <strain evidence="3">ADurb.Bin131</strain>
    </source>
</reference>
<dbReference type="GO" id="GO:0005829">
    <property type="term" value="C:cytosol"/>
    <property type="evidence" value="ECO:0007669"/>
    <property type="project" value="TreeGrafter"/>
</dbReference>
<evidence type="ECO:0000256" key="2">
    <source>
        <dbReference type="HAMAP-Rule" id="MF_00003"/>
    </source>
</evidence>
<dbReference type="AlphaFoldDB" id="A0A1V6CDK2"/>
<dbReference type="InterPro" id="IPR000238">
    <property type="entry name" value="RbfA"/>
</dbReference>
<gene>
    <name evidence="2 3" type="primary">rbfA</name>
    <name evidence="3" type="ORF">BWX89_00213</name>
</gene>